<evidence type="ECO:0000256" key="1">
    <source>
        <dbReference type="ARBA" id="ARBA00010199"/>
    </source>
</evidence>
<dbReference type="GO" id="GO:0015297">
    <property type="term" value="F:antiporter activity"/>
    <property type="evidence" value="ECO:0007669"/>
    <property type="project" value="InterPro"/>
</dbReference>
<keyword evidence="5" id="KW-1185">Reference proteome</keyword>
<dbReference type="InterPro" id="IPR002528">
    <property type="entry name" value="MATE_fam"/>
</dbReference>
<keyword evidence="2" id="KW-1133">Transmembrane helix</keyword>
<dbReference type="GO" id="GO:0016020">
    <property type="term" value="C:membrane"/>
    <property type="evidence" value="ECO:0007669"/>
    <property type="project" value="InterPro"/>
</dbReference>
<feature type="region of interest" description="Disordered" evidence="3">
    <location>
        <begin position="383"/>
        <end position="431"/>
    </location>
</feature>
<keyword evidence="2" id="KW-0472">Membrane</keyword>
<protein>
    <recommendedName>
        <fullName evidence="2">Multidrug and toxin extrusion protein</fullName>
    </recommendedName>
</protein>
<evidence type="ECO:0000313" key="5">
    <source>
        <dbReference type="Proteomes" id="UP001208570"/>
    </source>
</evidence>
<reference evidence="4" key="1">
    <citation type="journal article" date="2023" name="Mol. Biol. Evol.">
        <title>Third-Generation Sequencing Reveals the Adaptive Role of the Epigenome in Three Deep-Sea Polychaetes.</title>
        <authorList>
            <person name="Perez M."/>
            <person name="Aroh O."/>
            <person name="Sun Y."/>
            <person name="Lan Y."/>
            <person name="Juniper S.K."/>
            <person name="Young C.R."/>
            <person name="Angers B."/>
            <person name="Qian P.Y."/>
        </authorList>
    </citation>
    <scope>NUCLEOTIDE SEQUENCE</scope>
    <source>
        <strain evidence="4">P08H-3</strain>
    </source>
</reference>
<evidence type="ECO:0000256" key="2">
    <source>
        <dbReference type="RuleBase" id="RU004914"/>
    </source>
</evidence>
<feature type="transmembrane region" description="Helical" evidence="2">
    <location>
        <begin position="96"/>
        <end position="117"/>
    </location>
</feature>
<feature type="transmembrane region" description="Helical" evidence="2">
    <location>
        <begin position="437"/>
        <end position="461"/>
    </location>
</feature>
<evidence type="ECO:0000256" key="3">
    <source>
        <dbReference type="SAM" id="MobiDB-lite"/>
    </source>
</evidence>
<dbReference type="PANTHER" id="PTHR11206">
    <property type="entry name" value="MULTIDRUG RESISTANCE PROTEIN"/>
    <property type="match status" value="1"/>
</dbReference>
<accession>A0AAD9J1B7</accession>
<dbReference type="EMBL" id="JAODUP010000752">
    <property type="protein sequence ID" value="KAK2144483.1"/>
    <property type="molecule type" value="Genomic_DNA"/>
</dbReference>
<name>A0AAD9J1B7_9ANNE</name>
<proteinExistence type="inferred from homology"/>
<feature type="compositionally biased region" description="Polar residues" evidence="3">
    <location>
        <begin position="409"/>
        <end position="428"/>
    </location>
</feature>
<feature type="transmembrane region" description="Helical" evidence="2">
    <location>
        <begin position="129"/>
        <end position="148"/>
    </location>
</feature>
<organism evidence="4 5">
    <name type="scientific">Paralvinella palmiformis</name>
    <dbReference type="NCBI Taxonomy" id="53620"/>
    <lineage>
        <taxon>Eukaryota</taxon>
        <taxon>Metazoa</taxon>
        <taxon>Spiralia</taxon>
        <taxon>Lophotrochozoa</taxon>
        <taxon>Annelida</taxon>
        <taxon>Polychaeta</taxon>
        <taxon>Sedentaria</taxon>
        <taxon>Canalipalpata</taxon>
        <taxon>Terebellida</taxon>
        <taxon>Terebelliformia</taxon>
        <taxon>Alvinellidae</taxon>
        <taxon>Paralvinella</taxon>
    </lineage>
</organism>
<dbReference type="GO" id="GO:0042910">
    <property type="term" value="F:xenobiotic transmembrane transporter activity"/>
    <property type="evidence" value="ECO:0007669"/>
    <property type="project" value="InterPro"/>
</dbReference>
<feature type="transmembrane region" description="Helical" evidence="2">
    <location>
        <begin position="62"/>
        <end position="84"/>
    </location>
</feature>
<feature type="transmembrane region" description="Helical" evidence="2">
    <location>
        <begin position="250"/>
        <end position="269"/>
    </location>
</feature>
<gene>
    <name evidence="4" type="ORF">LSH36_752g02019</name>
</gene>
<feature type="transmembrane region" description="Helical" evidence="2">
    <location>
        <begin position="351"/>
        <end position="370"/>
    </location>
</feature>
<comment type="caution">
    <text evidence="4">The sequence shown here is derived from an EMBL/GenBank/DDBJ whole genome shotgun (WGS) entry which is preliminary data.</text>
</comment>
<dbReference type="Proteomes" id="UP001208570">
    <property type="component" value="Unassembled WGS sequence"/>
</dbReference>
<dbReference type="Pfam" id="PF01554">
    <property type="entry name" value="MatE"/>
    <property type="match status" value="1"/>
</dbReference>
<evidence type="ECO:0000313" key="4">
    <source>
        <dbReference type="EMBL" id="KAK2144483.1"/>
    </source>
</evidence>
<comment type="similarity">
    <text evidence="1 2">Belongs to the multi antimicrobial extrusion (MATE) (TC 2.A.66.1) family.</text>
</comment>
<feature type="transmembrane region" description="Helical" evidence="2">
    <location>
        <begin position="194"/>
        <end position="211"/>
    </location>
</feature>
<sequence length="548" mass="60082">MADVELVSPSPGLASRCFPYGFKREFKAIFKLAWPTSLSILFHQLLQPISLAFCGHLGNTELAGVATALSVIYMTTISVCRGLAFGGDTFFAQNRVIPNLVICIISCGICAILNYGLVYQAKMGVAGSAIALALTYYLVVIQLVSYIWATGIYKETWSGWTWECLLDWTPFAKVCLSSILMTVIFWFYTEVGTFLSGVLSPMAISAFSIHFQVEGFAWMIPLGLGGACTARIGQYLGANDPTGAINTSRVTLAVQGVISVILALLTYLLRYYIPQVFTSRADVIDYTGSILSIVSIFILLEGIGGVGVGIVRGTGRQTLGAGIIFATGYLLSLPIGIPLMFLTNLGLAGLWWGYCVGLAGEDIFLMLFLAKLDWMGESQKAQKRAGTLEDAEPDSRSNVIKPGDEEYQTEPTETTGLLANSSSSSEGQSPDHRTINWSIIITTRLLILILCCCLVIGSYFIQKYLHVSISWNQLCIPAQVTLRAEISRAERKSTYIGFPLRVCTKHKRANIVKRRLLCHFLSSKWFMPSVEYLESNPLGGARRNICLR</sequence>
<keyword evidence="2" id="KW-0812">Transmembrane</keyword>
<feature type="transmembrane region" description="Helical" evidence="2">
    <location>
        <begin position="323"/>
        <end position="345"/>
    </location>
</feature>
<feature type="transmembrane region" description="Helical" evidence="2">
    <location>
        <begin position="217"/>
        <end position="238"/>
    </location>
</feature>
<feature type="transmembrane region" description="Helical" evidence="2">
    <location>
        <begin position="289"/>
        <end position="311"/>
    </location>
</feature>
<dbReference type="AlphaFoldDB" id="A0AAD9J1B7"/>